<reference evidence="4 5" key="1">
    <citation type="submission" date="2018-07" db="EMBL/GenBank/DDBJ databases">
        <title>Genomic Encyclopedia of Type Strains, Phase IV (KMG-IV): sequencing the most valuable type-strain genomes for metagenomic binning, comparative biology and taxonomic classification.</title>
        <authorList>
            <person name="Goeker M."/>
        </authorList>
    </citation>
    <scope>NUCLEOTIDE SEQUENCE [LARGE SCALE GENOMIC DNA]</scope>
    <source>
        <strain evidence="4 5">DSM 25281</strain>
    </source>
</reference>
<dbReference type="InterPro" id="IPR000182">
    <property type="entry name" value="GNAT_dom"/>
</dbReference>
<evidence type="ECO:0000313" key="5">
    <source>
        <dbReference type="Proteomes" id="UP000255326"/>
    </source>
</evidence>
<evidence type="ECO:0000256" key="2">
    <source>
        <dbReference type="ARBA" id="ARBA00023315"/>
    </source>
</evidence>
<keyword evidence="2" id="KW-0012">Acyltransferase</keyword>
<dbReference type="PANTHER" id="PTHR10545">
    <property type="entry name" value="DIAMINE N-ACETYLTRANSFERASE"/>
    <property type="match status" value="1"/>
</dbReference>
<evidence type="ECO:0000259" key="3">
    <source>
        <dbReference type="PROSITE" id="PS51186"/>
    </source>
</evidence>
<protein>
    <submittedName>
        <fullName evidence="4">Acetyltransferase (GNAT) family protein</fullName>
    </submittedName>
</protein>
<dbReference type="PANTHER" id="PTHR10545:SF29">
    <property type="entry name" value="GH14572P-RELATED"/>
    <property type="match status" value="1"/>
</dbReference>
<accession>A0A370GXL8</accession>
<dbReference type="RefSeq" id="WP_114744204.1">
    <property type="nucleotide sequence ID" value="NZ_QQAY01000001.1"/>
</dbReference>
<name>A0A370GXL8_9BACI</name>
<dbReference type="Pfam" id="PF00583">
    <property type="entry name" value="Acetyltransf_1"/>
    <property type="match status" value="1"/>
</dbReference>
<evidence type="ECO:0000313" key="4">
    <source>
        <dbReference type="EMBL" id="RDI48016.1"/>
    </source>
</evidence>
<comment type="caution">
    <text evidence="4">The sequence shown here is derived from an EMBL/GenBank/DDBJ whole genome shotgun (WGS) entry which is preliminary data.</text>
</comment>
<dbReference type="Gene3D" id="3.40.630.30">
    <property type="match status" value="1"/>
</dbReference>
<gene>
    <name evidence="4" type="ORF">DFR59_101685</name>
</gene>
<dbReference type="AlphaFoldDB" id="A0A370GXL8"/>
<feature type="domain" description="N-acetyltransferase" evidence="3">
    <location>
        <begin position="3"/>
        <end position="152"/>
    </location>
</feature>
<keyword evidence="1 4" id="KW-0808">Transferase</keyword>
<evidence type="ECO:0000256" key="1">
    <source>
        <dbReference type="ARBA" id="ARBA00022679"/>
    </source>
</evidence>
<dbReference type="InterPro" id="IPR016181">
    <property type="entry name" value="Acyl_CoA_acyltransferase"/>
</dbReference>
<sequence>MEFTIKNAEEKDVDQLKPLMLQYIVDFYQRPKPDEKDLEELILSLMHNPSVGKQLLAVENDRLIGFSTLYFTFSTTRVKKVAILNDLFITQKWRGKGIGESLFRKSEQQAREMGCANMSWQTAVDNVKAQSLYRKMGGVDANEQWIHYELNL</sequence>
<keyword evidence="5" id="KW-1185">Reference proteome</keyword>
<dbReference type="EMBL" id="QQAY01000001">
    <property type="protein sequence ID" value="RDI48016.1"/>
    <property type="molecule type" value="Genomic_DNA"/>
</dbReference>
<dbReference type="OrthoDB" id="9792929at2"/>
<dbReference type="GO" id="GO:0008080">
    <property type="term" value="F:N-acetyltransferase activity"/>
    <property type="evidence" value="ECO:0007669"/>
    <property type="project" value="UniProtKB-ARBA"/>
</dbReference>
<dbReference type="CDD" id="cd04301">
    <property type="entry name" value="NAT_SF"/>
    <property type="match status" value="1"/>
</dbReference>
<organism evidence="4 5">
    <name type="scientific">Falsibacillus pallidus</name>
    <dbReference type="NCBI Taxonomy" id="493781"/>
    <lineage>
        <taxon>Bacteria</taxon>
        <taxon>Bacillati</taxon>
        <taxon>Bacillota</taxon>
        <taxon>Bacilli</taxon>
        <taxon>Bacillales</taxon>
        <taxon>Bacillaceae</taxon>
        <taxon>Falsibacillus</taxon>
    </lineage>
</organism>
<dbReference type="Proteomes" id="UP000255326">
    <property type="component" value="Unassembled WGS sequence"/>
</dbReference>
<dbReference type="SUPFAM" id="SSF55729">
    <property type="entry name" value="Acyl-CoA N-acyltransferases (Nat)"/>
    <property type="match status" value="1"/>
</dbReference>
<dbReference type="InterPro" id="IPR051016">
    <property type="entry name" value="Diverse_Substrate_AcTransf"/>
</dbReference>
<proteinExistence type="predicted"/>
<dbReference type="PROSITE" id="PS51186">
    <property type="entry name" value="GNAT"/>
    <property type="match status" value="1"/>
</dbReference>